<name>A0A7W7Y670_9BACT</name>
<dbReference type="EMBL" id="JACHID010000018">
    <property type="protein sequence ID" value="MBB5022841.1"/>
    <property type="molecule type" value="Genomic_DNA"/>
</dbReference>
<gene>
    <name evidence="1" type="ORF">HNR37_002188</name>
</gene>
<protein>
    <submittedName>
        <fullName evidence="1">Uncharacterized protein</fullName>
    </submittedName>
</protein>
<evidence type="ECO:0000313" key="2">
    <source>
        <dbReference type="Proteomes" id="UP000528322"/>
    </source>
</evidence>
<keyword evidence="2" id="KW-1185">Reference proteome</keyword>
<dbReference type="AlphaFoldDB" id="A0A7W7Y670"/>
<comment type="caution">
    <text evidence="1">The sequence shown here is derived from an EMBL/GenBank/DDBJ whole genome shotgun (WGS) entry which is preliminary data.</text>
</comment>
<organism evidence="1 2">
    <name type="scientific">Desulfurispira natronophila</name>
    <dbReference type="NCBI Taxonomy" id="682562"/>
    <lineage>
        <taxon>Bacteria</taxon>
        <taxon>Pseudomonadati</taxon>
        <taxon>Chrysiogenota</taxon>
        <taxon>Chrysiogenia</taxon>
        <taxon>Chrysiogenales</taxon>
        <taxon>Chrysiogenaceae</taxon>
        <taxon>Desulfurispira</taxon>
    </lineage>
</organism>
<proteinExistence type="predicted"/>
<dbReference type="Proteomes" id="UP000528322">
    <property type="component" value="Unassembled WGS sequence"/>
</dbReference>
<evidence type="ECO:0000313" key="1">
    <source>
        <dbReference type="EMBL" id="MBB5022841.1"/>
    </source>
</evidence>
<reference evidence="1 2" key="1">
    <citation type="submission" date="2020-08" db="EMBL/GenBank/DDBJ databases">
        <title>Genomic Encyclopedia of Type Strains, Phase IV (KMG-IV): sequencing the most valuable type-strain genomes for metagenomic binning, comparative biology and taxonomic classification.</title>
        <authorList>
            <person name="Goeker M."/>
        </authorList>
    </citation>
    <scope>NUCLEOTIDE SEQUENCE [LARGE SCALE GENOMIC DNA]</scope>
    <source>
        <strain evidence="1 2">DSM 22071</strain>
    </source>
</reference>
<sequence length="94" mass="11258">MKFLIKFANNAPKRARVVPVLLRRINPSESTSEFLHWAYFQLRDEKLANFIRHSSKTASHRQYSLYYRKTKWKSWFIEDVLAASIRLAEATHFK</sequence>
<accession>A0A7W7Y670</accession>